<reference evidence="1" key="1">
    <citation type="submission" date="2019-10" db="EMBL/GenBank/DDBJ databases">
        <authorList>
            <person name="Zhang R."/>
            <person name="Pan Y."/>
            <person name="Wang J."/>
            <person name="Ma R."/>
            <person name="Yu S."/>
        </authorList>
    </citation>
    <scope>NUCLEOTIDE SEQUENCE</scope>
    <source>
        <strain evidence="1">LA-IB0</strain>
        <tissue evidence="1">Leaf</tissue>
    </source>
</reference>
<accession>A0AAV6WM38</accession>
<evidence type="ECO:0000313" key="1">
    <source>
        <dbReference type="EMBL" id="KAG8369492.1"/>
    </source>
</evidence>
<dbReference type="EMBL" id="WHWC01000014">
    <property type="protein sequence ID" value="KAG8369492.1"/>
    <property type="molecule type" value="Genomic_DNA"/>
</dbReference>
<dbReference type="AlphaFoldDB" id="A0AAV6WM38"/>
<sequence length="150" mass="17408">MAGELARGLRGWGRRGMTKAMERMLKPLMPFCTKLPIIIQFRLRKNKVDPIFAESNNHVLLLSDRGTSLDYWRDDEYLQARRAILNSYHLRDGQNLKKKMQSSLKNLSGYVVAAVHTRVGVRAYKFTLGCPWNNDIFVFTCFLPHLKCVY</sequence>
<proteinExistence type="predicted"/>
<comment type="caution">
    <text evidence="1">The sequence shown here is derived from an EMBL/GenBank/DDBJ whole genome shotgun (WGS) entry which is preliminary data.</text>
</comment>
<gene>
    <name evidence="1" type="ORF">BUALT_Bualt14G0019300</name>
</gene>
<organism evidence="1 2">
    <name type="scientific">Buddleja alternifolia</name>
    <dbReference type="NCBI Taxonomy" id="168488"/>
    <lineage>
        <taxon>Eukaryota</taxon>
        <taxon>Viridiplantae</taxon>
        <taxon>Streptophyta</taxon>
        <taxon>Embryophyta</taxon>
        <taxon>Tracheophyta</taxon>
        <taxon>Spermatophyta</taxon>
        <taxon>Magnoliopsida</taxon>
        <taxon>eudicotyledons</taxon>
        <taxon>Gunneridae</taxon>
        <taxon>Pentapetalae</taxon>
        <taxon>asterids</taxon>
        <taxon>lamiids</taxon>
        <taxon>Lamiales</taxon>
        <taxon>Scrophulariaceae</taxon>
        <taxon>Buddlejeae</taxon>
        <taxon>Buddleja</taxon>
    </lineage>
</organism>
<name>A0AAV6WM38_9LAMI</name>
<evidence type="ECO:0000313" key="2">
    <source>
        <dbReference type="Proteomes" id="UP000826271"/>
    </source>
</evidence>
<dbReference type="Proteomes" id="UP000826271">
    <property type="component" value="Unassembled WGS sequence"/>
</dbReference>
<protein>
    <submittedName>
        <fullName evidence="1">Uncharacterized protein</fullName>
    </submittedName>
</protein>
<keyword evidence="2" id="KW-1185">Reference proteome</keyword>